<reference evidence="2" key="1">
    <citation type="submission" date="2024-07" db="EMBL/GenBank/DDBJ databases">
        <authorList>
            <person name="Kim Y.J."/>
            <person name="Jeong J.Y."/>
        </authorList>
    </citation>
    <scope>NUCLEOTIDE SEQUENCE</scope>
    <source>
        <strain evidence="2">GIHE-MW2</strain>
    </source>
</reference>
<evidence type="ECO:0000256" key="1">
    <source>
        <dbReference type="SAM" id="SignalP"/>
    </source>
</evidence>
<dbReference type="PANTHER" id="PTHR47200:SF2">
    <property type="entry name" value="THYLAKOID LUMENAL 15 KDA PROTEIN 1, CHLOROPLASTIC"/>
    <property type="match status" value="1"/>
</dbReference>
<dbReference type="PANTHER" id="PTHR47200">
    <property type="entry name" value="THYLAKOID LUMENAL 15 KDA PROTEIN 1, CHLOROPLASTIC"/>
    <property type="match status" value="1"/>
</dbReference>
<evidence type="ECO:0000313" key="2">
    <source>
        <dbReference type="EMBL" id="XCM37901.1"/>
    </source>
</evidence>
<sequence length="166" mass="17776">MGFRQLATGLLILLTLFCPLPAWAQATKYYPPPASYSHSVQTGKDFSGQNLRSAEFANSSLQRTNFSQVQAEGAIFSGSVMTEASLSSGDFTNAMLDLTDFTGSDFRDAVFVEAIFLGSTFDRVDITGADFTDALLDGAQVKQLCAIATGVNSKTGVKTRDSLFCP</sequence>
<feature type="chain" id="PRO_5043403584" evidence="1">
    <location>
        <begin position="25"/>
        <end position="166"/>
    </location>
</feature>
<dbReference type="SUPFAM" id="SSF141571">
    <property type="entry name" value="Pentapeptide repeat-like"/>
    <property type="match status" value="1"/>
</dbReference>
<dbReference type="Pfam" id="PF00805">
    <property type="entry name" value="Pentapeptide"/>
    <property type="match status" value="2"/>
</dbReference>
<dbReference type="InterPro" id="IPR001646">
    <property type="entry name" value="5peptide_repeat"/>
</dbReference>
<proteinExistence type="predicted"/>
<protein>
    <submittedName>
        <fullName evidence="2">Pentapeptide repeat-containing protein</fullName>
    </submittedName>
</protein>
<gene>
    <name evidence="2" type="ORF">ABWT76_000708</name>
</gene>
<accession>A0AAU8JF69</accession>
<feature type="signal peptide" evidence="1">
    <location>
        <begin position="1"/>
        <end position="24"/>
    </location>
</feature>
<dbReference type="Gene3D" id="2.160.20.80">
    <property type="entry name" value="E3 ubiquitin-protein ligase SopA"/>
    <property type="match status" value="1"/>
</dbReference>
<dbReference type="RefSeq" id="WP_190880071.1">
    <property type="nucleotide sequence ID" value="NZ_CP159837.1"/>
</dbReference>
<dbReference type="EMBL" id="CP159837">
    <property type="protein sequence ID" value="XCM37901.1"/>
    <property type="molecule type" value="Genomic_DNA"/>
</dbReference>
<keyword evidence="1" id="KW-0732">Signal</keyword>
<organism evidence="2">
    <name type="scientific">Planktothricoides raciborskii GIHE-MW2</name>
    <dbReference type="NCBI Taxonomy" id="2792601"/>
    <lineage>
        <taxon>Bacteria</taxon>
        <taxon>Bacillati</taxon>
        <taxon>Cyanobacteriota</taxon>
        <taxon>Cyanophyceae</taxon>
        <taxon>Oscillatoriophycideae</taxon>
        <taxon>Oscillatoriales</taxon>
        <taxon>Oscillatoriaceae</taxon>
        <taxon>Planktothricoides</taxon>
    </lineage>
</organism>
<dbReference type="InterPro" id="IPR044213">
    <property type="entry name" value="At2g44920-like"/>
</dbReference>
<dbReference type="AlphaFoldDB" id="A0AAU8JF69"/>
<name>A0AAU8JF69_9CYAN</name>